<dbReference type="EMBL" id="CP001398">
    <property type="protein sequence ID" value="ACS32843.1"/>
    <property type="molecule type" value="Genomic_DNA"/>
</dbReference>
<feature type="compositionally biased region" description="Basic residues" evidence="1">
    <location>
        <begin position="550"/>
        <end position="563"/>
    </location>
</feature>
<sequence length="563" mass="62556">MVMAMRSLGFLTLIVLFTALFSLPPVSSSDNPSLTTRDVITVLSGEFLSDSIEVINEAPFNFTAVVYIEYTVSGRPKDLINFTPIYTVFKNWKSGESQELPFNISVSSNVAPGFYSLILHFRGMAEDGSLHDLILKVPLRVSDNPIVLKSARLYILQRPNAPSPDPFNGETLVLRATVENIGNTPTGFVHWTNVTFLPTGELVYTATGHSVISPGTVKIERRIPVEWNWRSGDYNVTFTVSSIRGKEYFWRVIHVSTGIDYINVSLSRDSVLLGDDLKAYVTVLSERELEANLNVTVWGDDSLVLSKVIPLSLHPGAQVVGVDLPTKKTGELMFMMELYHDNVSLANTTGTYRVLGYPFIAGLGRELNGSTLRLKVNITNPNDISMKVRLLYNLTSNGVLLYSDSKSLLLRPGTTVESFDFQLAWNSTVEYSFMLLGDGKTFDTKTGIVKVPPRPVSTESTSSMNTSSQTGGGGKGSSVTYVIVVLAVIVVVILAAGIFLGSREEEGYVSPWERARKPRVRPRPKRKSPLGRFKRPKLPRFIENRELPRRLRRKPVSKVRKKK</sequence>
<keyword evidence="2" id="KW-0472">Membrane</keyword>
<feature type="region of interest" description="Disordered" evidence="1">
    <location>
        <begin position="544"/>
        <end position="563"/>
    </location>
</feature>
<dbReference type="PATRIC" id="fig|593117.10.peg.339"/>
<dbReference type="Gene3D" id="2.60.40.10">
    <property type="entry name" value="Immunoglobulins"/>
    <property type="match status" value="1"/>
</dbReference>
<reference evidence="3 4" key="1">
    <citation type="journal article" date="2007" name="Genome Biol.">
        <title>Genome analysis and genome-wide proteomics of Thermococcus gammatolerans, the most radioresistant organism known amongst the Archaea.</title>
        <authorList>
            <person name="Zivanovic Y."/>
            <person name="Armengaud J."/>
            <person name="Lagorce A."/>
            <person name="Leplat C."/>
            <person name="Guerin P."/>
            <person name="Dutertre M."/>
            <person name="Anthouard V."/>
            <person name="Forterre P."/>
            <person name="Wincker P."/>
            <person name="Confalonieri F."/>
        </authorList>
    </citation>
    <scope>NUCLEOTIDE SEQUENCE [LARGE SCALE GENOMIC DNA]</scope>
    <source>
        <strain evidence="4">DSM 15229 / JCM 11827 / EJ3</strain>
    </source>
</reference>
<feature type="compositionally biased region" description="Basic residues" evidence="1">
    <location>
        <begin position="516"/>
        <end position="535"/>
    </location>
</feature>
<proteinExistence type="predicted"/>
<keyword evidence="2" id="KW-0812">Transmembrane</keyword>
<dbReference type="STRING" id="593117.TGAM_0341"/>
<feature type="region of interest" description="Disordered" evidence="1">
    <location>
        <begin position="446"/>
        <end position="476"/>
    </location>
</feature>
<organism evidence="3 4">
    <name type="scientific">Thermococcus gammatolerans (strain DSM 15229 / JCM 11827 / EJ3)</name>
    <dbReference type="NCBI Taxonomy" id="593117"/>
    <lineage>
        <taxon>Archaea</taxon>
        <taxon>Methanobacteriati</taxon>
        <taxon>Methanobacteriota</taxon>
        <taxon>Thermococci</taxon>
        <taxon>Thermococcales</taxon>
        <taxon>Thermococcaceae</taxon>
        <taxon>Thermococcus</taxon>
    </lineage>
</organism>
<dbReference type="Proteomes" id="UP000001488">
    <property type="component" value="Chromosome"/>
</dbReference>
<dbReference type="eggNOG" id="arCOG05859">
    <property type="taxonomic scope" value="Archaea"/>
</dbReference>
<feature type="region of interest" description="Disordered" evidence="1">
    <location>
        <begin position="515"/>
        <end position="535"/>
    </location>
</feature>
<evidence type="ECO:0000256" key="2">
    <source>
        <dbReference type="SAM" id="Phobius"/>
    </source>
</evidence>
<keyword evidence="4" id="KW-1185">Reference proteome</keyword>
<evidence type="ECO:0000313" key="3">
    <source>
        <dbReference type="EMBL" id="ACS32843.1"/>
    </source>
</evidence>
<dbReference type="InterPro" id="IPR013783">
    <property type="entry name" value="Ig-like_fold"/>
</dbReference>
<dbReference type="HOGENOM" id="CLU_504929_0_0_2"/>
<keyword evidence="2" id="KW-1133">Transmembrane helix</keyword>
<name>C5A3N1_THEGJ</name>
<evidence type="ECO:0000256" key="1">
    <source>
        <dbReference type="SAM" id="MobiDB-lite"/>
    </source>
</evidence>
<dbReference type="PaxDb" id="593117-TGAM_0341"/>
<feature type="compositionally biased region" description="Low complexity" evidence="1">
    <location>
        <begin position="457"/>
        <end position="469"/>
    </location>
</feature>
<protein>
    <submittedName>
        <fullName evidence="3">Uncharacterized protein</fullName>
    </submittedName>
</protein>
<accession>C5A3N1</accession>
<feature type="transmembrane region" description="Helical" evidence="2">
    <location>
        <begin position="479"/>
        <end position="500"/>
    </location>
</feature>
<evidence type="ECO:0000313" key="4">
    <source>
        <dbReference type="Proteomes" id="UP000001488"/>
    </source>
</evidence>
<dbReference type="KEGG" id="tga:TGAM_0341"/>
<gene>
    <name evidence="3" type="ordered locus">TGAM_0341</name>
</gene>
<dbReference type="AlphaFoldDB" id="C5A3N1"/>